<keyword evidence="2" id="KW-0548">Nucleotidyltransferase</keyword>
<dbReference type="GO" id="GO:0009360">
    <property type="term" value="C:DNA polymerase III complex"/>
    <property type="evidence" value="ECO:0007669"/>
    <property type="project" value="TreeGrafter"/>
</dbReference>
<dbReference type="InterPro" id="IPR004622">
    <property type="entry name" value="DNA_pol_HolB"/>
</dbReference>
<dbReference type="AlphaFoldDB" id="A0A1Y1QJ85"/>
<evidence type="ECO:0000256" key="3">
    <source>
        <dbReference type="ARBA" id="ARBA00049244"/>
    </source>
</evidence>
<evidence type="ECO:0000256" key="1">
    <source>
        <dbReference type="ARBA" id="ARBA00012417"/>
    </source>
</evidence>
<keyword evidence="2" id="KW-0808">Transferase</keyword>
<dbReference type="GO" id="GO:0003887">
    <property type="term" value="F:DNA-directed DNA polymerase activity"/>
    <property type="evidence" value="ECO:0007669"/>
    <property type="project" value="UniProtKB-KW"/>
</dbReference>
<dbReference type="InterPro" id="IPR050238">
    <property type="entry name" value="DNA_Rep/Repair_Clamp_Loader"/>
</dbReference>
<sequence>MIYPWQTALWATLQRAREGDHLPHALLFQGEDGCGNEAFVQDLAQSLLCLNPTASGHACQQCRSCHVLASQAHPDFMPVMLHEDRQAILVEQIRELNHFLGLSRSYSPRRVVIISPAERMNINAANSLLKSLEEPAADTHILLLSAHPGSLLPTIRSRCQQMRLPVPDSDAALQWLQQQTLQHPPEALLLAARGKPLTAFDLDSSETLGHYKEWLRHISECAQGQGSITAKSAQWEKFDKTLLLDWQLDAVNSLLKQTLIADSAGLSSELQSLGGAINKQRLWEIHTKLLAMKALAAHPLNPRLLIEDMLMLWQARY</sequence>
<dbReference type="EC" id="2.7.7.7" evidence="1"/>
<comment type="catalytic activity">
    <reaction evidence="3">
        <text>DNA(n) + a 2'-deoxyribonucleoside 5'-triphosphate = DNA(n+1) + diphosphate</text>
        <dbReference type="Rhea" id="RHEA:22508"/>
        <dbReference type="Rhea" id="RHEA-COMP:17339"/>
        <dbReference type="Rhea" id="RHEA-COMP:17340"/>
        <dbReference type="ChEBI" id="CHEBI:33019"/>
        <dbReference type="ChEBI" id="CHEBI:61560"/>
        <dbReference type="ChEBI" id="CHEBI:173112"/>
        <dbReference type="EC" id="2.7.7.7"/>
    </reaction>
</comment>
<dbReference type="EMBL" id="MTEJ01000223">
    <property type="protein sequence ID" value="OQX07006.1"/>
    <property type="molecule type" value="Genomic_DNA"/>
</dbReference>
<dbReference type="InterPro" id="IPR027417">
    <property type="entry name" value="P-loop_NTPase"/>
</dbReference>
<comment type="caution">
    <text evidence="4">The sequence shown here is derived from an EMBL/GenBank/DDBJ whole genome shotgun (WGS) entry which is preliminary data.</text>
</comment>
<evidence type="ECO:0000313" key="5">
    <source>
        <dbReference type="Proteomes" id="UP000192491"/>
    </source>
</evidence>
<accession>A0A1Y1QJ85</accession>
<organism evidence="4 5">
    <name type="scientific">Thiothrix lacustris</name>
    <dbReference type="NCBI Taxonomy" id="525917"/>
    <lineage>
        <taxon>Bacteria</taxon>
        <taxon>Pseudomonadati</taxon>
        <taxon>Pseudomonadota</taxon>
        <taxon>Gammaproteobacteria</taxon>
        <taxon>Thiotrichales</taxon>
        <taxon>Thiotrichaceae</taxon>
        <taxon>Thiothrix</taxon>
    </lineage>
</organism>
<evidence type="ECO:0000313" key="4">
    <source>
        <dbReference type="EMBL" id="OQX07006.1"/>
    </source>
</evidence>
<dbReference type="Pfam" id="PF13177">
    <property type="entry name" value="DNA_pol3_delta2"/>
    <property type="match status" value="1"/>
</dbReference>
<dbReference type="NCBIfam" id="TIGR00678">
    <property type="entry name" value="holB"/>
    <property type="match status" value="1"/>
</dbReference>
<keyword evidence="2" id="KW-0239">DNA-directed DNA polymerase</keyword>
<dbReference type="SUPFAM" id="SSF52540">
    <property type="entry name" value="P-loop containing nucleoside triphosphate hydrolases"/>
    <property type="match status" value="1"/>
</dbReference>
<proteinExistence type="predicted"/>
<reference evidence="4 5" key="1">
    <citation type="submission" date="2017-01" db="EMBL/GenBank/DDBJ databases">
        <title>Novel large sulfur bacteria in the metagenomes of groundwater-fed chemosynthetic microbial mats in the Lake Huron basin.</title>
        <authorList>
            <person name="Sharrar A.M."/>
            <person name="Flood B.E."/>
            <person name="Bailey J.V."/>
            <person name="Jones D.S."/>
            <person name="Biddanda B."/>
            <person name="Ruberg S.A."/>
            <person name="Marcus D.N."/>
            <person name="Dick G.J."/>
        </authorList>
    </citation>
    <scope>NUCLEOTIDE SEQUENCE [LARGE SCALE GENOMIC DNA]</scope>
    <source>
        <strain evidence="4">A8</strain>
    </source>
</reference>
<dbReference type="GO" id="GO:0006261">
    <property type="term" value="P:DNA-templated DNA replication"/>
    <property type="evidence" value="ECO:0007669"/>
    <property type="project" value="TreeGrafter"/>
</dbReference>
<evidence type="ECO:0000256" key="2">
    <source>
        <dbReference type="ARBA" id="ARBA00022932"/>
    </source>
</evidence>
<gene>
    <name evidence="4" type="ORF">BWK73_29195</name>
</gene>
<dbReference type="Proteomes" id="UP000192491">
    <property type="component" value="Unassembled WGS sequence"/>
</dbReference>
<dbReference type="GO" id="GO:0008408">
    <property type="term" value="F:3'-5' exonuclease activity"/>
    <property type="evidence" value="ECO:0007669"/>
    <property type="project" value="InterPro"/>
</dbReference>
<dbReference type="PANTHER" id="PTHR11669:SF8">
    <property type="entry name" value="DNA POLYMERASE III SUBUNIT DELTA"/>
    <property type="match status" value="1"/>
</dbReference>
<dbReference type="PANTHER" id="PTHR11669">
    <property type="entry name" value="REPLICATION FACTOR C / DNA POLYMERASE III GAMMA-TAU SUBUNIT"/>
    <property type="match status" value="1"/>
</dbReference>
<name>A0A1Y1QJ85_9GAMM</name>
<protein>
    <recommendedName>
        <fullName evidence="1">DNA-directed DNA polymerase</fullName>
        <ecNumber evidence="1">2.7.7.7</ecNumber>
    </recommendedName>
</protein>
<dbReference type="Gene3D" id="3.40.50.300">
    <property type="entry name" value="P-loop containing nucleotide triphosphate hydrolases"/>
    <property type="match status" value="1"/>
</dbReference>